<proteinExistence type="predicted"/>
<dbReference type="EMBL" id="MLJW01000060">
    <property type="protein sequence ID" value="OIR04084.1"/>
    <property type="molecule type" value="Genomic_DNA"/>
</dbReference>
<protein>
    <recommendedName>
        <fullName evidence="1">DUF5069 domain-containing protein</fullName>
    </recommendedName>
</protein>
<name>A0A1J5SR12_9ZZZZ</name>
<dbReference type="AlphaFoldDB" id="A0A1J5SR12"/>
<accession>A0A1J5SR12</accession>
<evidence type="ECO:0000259" key="1">
    <source>
        <dbReference type="Pfam" id="PF16798"/>
    </source>
</evidence>
<evidence type="ECO:0000313" key="2">
    <source>
        <dbReference type="EMBL" id="OIR04084.1"/>
    </source>
</evidence>
<feature type="domain" description="DUF5069" evidence="1">
    <location>
        <begin position="12"/>
        <end position="143"/>
    </location>
</feature>
<organism evidence="2">
    <name type="scientific">mine drainage metagenome</name>
    <dbReference type="NCBI Taxonomy" id="410659"/>
    <lineage>
        <taxon>unclassified sequences</taxon>
        <taxon>metagenomes</taxon>
        <taxon>ecological metagenomes</taxon>
    </lineage>
</organism>
<sequence length="150" mass="16841">MISYTSPDLSLHPPRSPRARLGGFVHLPRLLDKARAAANGKLGEYIYPCPLDKRLFQYSGVDPDALLAQVKLGKSDTEMLAWFLSQMKPARTPWEIEAWSHWLETLAPGDADRHQSFAEAIKTLAPGRDDIRTTFDRLELDDYVSFGGKA</sequence>
<comment type="caution">
    <text evidence="2">The sequence shown here is derived from an EMBL/GenBank/DDBJ whole genome shotgun (WGS) entry which is preliminary data.</text>
</comment>
<dbReference type="InterPro" id="IPR031849">
    <property type="entry name" value="DUF5069"/>
</dbReference>
<gene>
    <name evidence="2" type="ORF">GALL_138150</name>
</gene>
<reference evidence="2" key="1">
    <citation type="submission" date="2016-10" db="EMBL/GenBank/DDBJ databases">
        <title>Sequence of Gallionella enrichment culture.</title>
        <authorList>
            <person name="Poehlein A."/>
            <person name="Muehling M."/>
            <person name="Daniel R."/>
        </authorList>
    </citation>
    <scope>NUCLEOTIDE SEQUENCE</scope>
</reference>
<dbReference type="Pfam" id="PF16798">
    <property type="entry name" value="DUF5069"/>
    <property type="match status" value="1"/>
</dbReference>